<accession>A0A7R8ZHG5</accession>
<organism evidence="1">
    <name type="scientific">Timema douglasi</name>
    <name type="common">Walking stick</name>
    <dbReference type="NCBI Taxonomy" id="61478"/>
    <lineage>
        <taxon>Eukaryota</taxon>
        <taxon>Metazoa</taxon>
        <taxon>Ecdysozoa</taxon>
        <taxon>Arthropoda</taxon>
        <taxon>Hexapoda</taxon>
        <taxon>Insecta</taxon>
        <taxon>Pterygota</taxon>
        <taxon>Neoptera</taxon>
        <taxon>Polyneoptera</taxon>
        <taxon>Phasmatodea</taxon>
        <taxon>Timematodea</taxon>
        <taxon>Timematoidea</taxon>
        <taxon>Timematidae</taxon>
        <taxon>Timema</taxon>
    </lineage>
</organism>
<protein>
    <submittedName>
        <fullName evidence="1">Uncharacterized protein</fullName>
    </submittedName>
</protein>
<evidence type="ECO:0000313" key="1">
    <source>
        <dbReference type="EMBL" id="CAD7207519.1"/>
    </source>
</evidence>
<proteinExistence type="predicted"/>
<gene>
    <name evidence="1" type="ORF">TDIB3V08_LOCUS13667</name>
</gene>
<dbReference type="EMBL" id="OA605543">
    <property type="protein sequence ID" value="CAD7207519.1"/>
    <property type="molecule type" value="Genomic_DNA"/>
</dbReference>
<sequence>MLEKEDWTAPCILNAIDRARNKHNHLFKKMQRTLNEETWVER</sequence>
<name>A0A7R8ZHG5_TIMDO</name>
<reference evidence="1" key="1">
    <citation type="submission" date="2020-11" db="EMBL/GenBank/DDBJ databases">
        <authorList>
            <person name="Tran Van P."/>
        </authorList>
    </citation>
    <scope>NUCLEOTIDE SEQUENCE</scope>
</reference>
<dbReference type="AlphaFoldDB" id="A0A7R8ZHG5"/>